<dbReference type="Proteomes" id="UP000248584">
    <property type="component" value="Unassembled WGS sequence"/>
</dbReference>
<comment type="caution">
    <text evidence="2">The sequence shown here is derived from an EMBL/GenBank/DDBJ whole genome shotgun (WGS) entry which is preliminary data.</text>
</comment>
<keyword evidence="1" id="KW-0472">Membrane</keyword>
<evidence type="ECO:0000313" key="2">
    <source>
        <dbReference type="EMBL" id="PZX36911.1"/>
    </source>
</evidence>
<gene>
    <name evidence="2" type="ORF">LX97_03376</name>
</gene>
<feature type="transmembrane region" description="Helical" evidence="1">
    <location>
        <begin position="44"/>
        <end position="65"/>
    </location>
</feature>
<feature type="transmembrane region" description="Helical" evidence="1">
    <location>
        <begin position="12"/>
        <end position="32"/>
    </location>
</feature>
<evidence type="ECO:0000313" key="3">
    <source>
        <dbReference type="Proteomes" id="UP000248584"/>
    </source>
</evidence>
<keyword evidence="3" id="KW-1185">Reference proteome</keyword>
<keyword evidence="1" id="KW-1133">Transmembrane helix</keyword>
<keyword evidence="1" id="KW-0812">Transmembrane</keyword>
<evidence type="ECO:0000256" key="1">
    <source>
        <dbReference type="SAM" id="Phobius"/>
    </source>
</evidence>
<sequence length="155" mass="18297">MQVKIFKNHYKLFQRLQNGALLGMLLCLLLFVFKNIEWKYSEVILMFAISNLVFFLFVSLIIQILKHRFIENKLIEISNVKEIVWNSHAVVSKEEINRKDLTYTKNYITLNNSKFEVHYKSAFLIGKHNLELVRLTNVKTPTIESNPSDILAFFQ</sequence>
<organism evidence="2 3">
    <name type="scientific">Nonlabens dokdonensis</name>
    <dbReference type="NCBI Taxonomy" id="328515"/>
    <lineage>
        <taxon>Bacteria</taxon>
        <taxon>Pseudomonadati</taxon>
        <taxon>Bacteroidota</taxon>
        <taxon>Flavobacteriia</taxon>
        <taxon>Flavobacteriales</taxon>
        <taxon>Flavobacteriaceae</taxon>
        <taxon>Nonlabens</taxon>
    </lineage>
</organism>
<reference evidence="2 3" key="1">
    <citation type="submission" date="2018-06" db="EMBL/GenBank/DDBJ databases">
        <title>Genomic Encyclopedia of Archaeal and Bacterial Type Strains, Phase II (KMG-II): from individual species to whole genera.</title>
        <authorList>
            <person name="Goeker M."/>
        </authorList>
    </citation>
    <scope>NUCLEOTIDE SEQUENCE [LARGE SCALE GENOMIC DNA]</scope>
    <source>
        <strain evidence="2 3">DSM 17205</strain>
    </source>
</reference>
<protein>
    <submittedName>
        <fullName evidence="2">Uncharacterized protein</fullName>
    </submittedName>
</protein>
<dbReference type="EMBL" id="QKZR01000008">
    <property type="protein sequence ID" value="PZX36911.1"/>
    <property type="molecule type" value="Genomic_DNA"/>
</dbReference>
<accession>A0ABX5PU77</accession>
<proteinExistence type="predicted"/>
<dbReference type="RefSeq" id="WP_015362507.1">
    <property type="nucleotide sequence ID" value="NZ_QKZR01000008.1"/>
</dbReference>
<name>A0ABX5PU77_9FLAO</name>